<evidence type="ECO:0000313" key="12">
    <source>
        <dbReference type="Proteomes" id="UP000037136"/>
    </source>
</evidence>
<comment type="similarity">
    <text evidence="1">Belongs to the peptidase M67A family. CSN5 subfamily.</text>
</comment>
<dbReference type="GO" id="GO:0000338">
    <property type="term" value="P:protein deneddylation"/>
    <property type="evidence" value="ECO:0007669"/>
    <property type="project" value="UniProtKB-ARBA"/>
</dbReference>
<reference evidence="11 12" key="2">
    <citation type="journal article" date="2017" name="Sci. Rep.">
        <title>Ant-infecting Ophiocordyceps genomes reveal a high diversity of potential behavioral manipulation genes and a possible major role for enterotoxins.</title>
        <authorList>
            <person name="de Bekker C."/>
            <person name="Ohm R.A."/>
            <person name="Evans H.C."/>
            <person name="Brachmann A."/>
            <person name="Hughes D.P."/>
        </authorList>
    </citation>
    <scope>NUCLEOTIDE SEQUENCE [LARGE SCALE GENOMIC DNA]</scope>
    <source>
        <strain evidence="11 12">SC16a</strain>
    </source>
</reference>
<dbReference type="Gene3D" id="3.40.140.10">
    <property type="entry name" value="Cytidine Deaminase, domain 2"/>
    <property type="match status" value="1"/>
</dbReference>
<dbReference type="OrthoDB" id="605656at2759"/>
<dbReference type="SUPFAM" id="SSF102712">
    <property type="entry name" value="JAB1/MPN domain"/>
    <property type="match status" value="1"/>
</dbReference>
<evidence type="ECO:0000259" key="10">
    <source>
        <dbReference type="PROSITE" id="PS50249"/>
    </source>
</evidence>
<dbReference type="PANTHER" id="PTHR10410">
    <property type="entry name" value="EUKARYOTIC TRANSLATION INITIATION FACTOR 3 -RELATED"/>
    <property type="match status" value="1"/>
</dbReference>
<keyword evidence="12" id="KW-1185">Reference proteome</keyword>
<dbReference type="InterPro" id="IPR037518">
    <property type="entry name" value="MPN"/>
</dbReference>
<dbReference type="GO" id="GO:0006508">
    <property type="term" value="P:proteolysis"/>
    <property type="evidence" value="ECO:0007669"/>
    <property type="project" value="UniProtKB-KW"/>
</dbReference>
<dbReference type="InterPro" id="IPR040961">
    <property type="entry name" value="CSN5_C"/>
</dbReference>
<comment type="subunit">
    <text evidence="2">Component of the COP9 signalosome (CSN) complex.</text>
</comment>
<evidence type="ECO:0000256" key="4">
    <source>
        <dbReference type="ARBA" id="ARBA00022670"/>
    </source>
</evidence>
<feature type="domain" description="MPN" evidence="10">
    <location>
        <begin position="52"/>
        <end position="188"/>
    </location>
</feature>
<dbReference type="EMBL" id="LAZP02000273">
    <property type="protein sequence ID" value="PFH58637.1"/>
    <property type="molecule type" value="Genomic_DNA"/>
</dbReference>
<dbReference type="Pfam" id="PF01398">
    <property type="entry name" value="JAB"/>
    <property type="match status" value="1"/>
</dbReference>
<dbReference type="InterPro" id="IPR000555">
    <property type="entry name" value="JAMM/MPN+_dom"/>
</dbReference>
<organism evidence="11 12">
    <name type="scientific">Ophiocordyceps unilateralis</name>
    <name type="common">Zombie-ant fungus</name>
    <name type="synonym">Torrubia unilateralis</name>
    <dbReference type="NCBI Taxonomy" id="268505"/>
    <lineage>
        <taxon>Eukaryota</taxon>
        <taxon>Fungi</taxon>
        <taxon>Dikarya</taxon>
        <taxon>Ascomycota</taxon>
        <taxon>Pezizomycotina</taxon>
        <taxon>Sordariomycetes</taxon>
        <taxon>Hypocreomycetidae</taxon>
        <taxon>Hypocreales</taxon>
        <taxon>Ophiocordycipitaceae</taxon>
        <taxon>Ophiocordyceps</taxon>
    </lineage>
</organism>
<keyword evidence="8" id="KW-0862">Zinc</keyword>
<dbReference type="GO" id="GO:0046872">
    <property type="term" value="F:metal ion binding"/>
    <property type="evidence" value="ECO:0007669"/>
    <property type="project" value="UniProtKB-KW"/>
</dbReference>
<dbReference type="InterPro" id="IPR050242">
    <property type="entry name" value="JAMM_MPN+_peptidase_M67A"/>
</dbReference>
<dbReference type="AlphaFoldDB" id="A0A2A9PCI7"/>
<comment type="caution">
    <text evidence="11">The sequence shown here is derived from an EMBL/GenBank/DDBJ whole genome shotgun (WGS) entry which is preliminary data.</text>
</comment>
<dbReference type="STRING" id="268505.A0A2A9PCI7"/>
<evidence type="ECO:0000256" key="3">
    <source>
        <dbReference type="ARBA" id="ARBA00014880"/>
    </source>
</evidence>
<dbReference type="SMART" id="SM00232">
    <property type="entry name" value="JAB_MPN"/>
    <property type="match status" value="1"/>
</dbReference>
<keyword evidence="9" id="KW-0482">Metalloprotease</keyword>
<dbReference type="GO" id="GO:0008237">
    <property type="term" value="F:metallopeptidase activity"/>
    <property type="evidence" value="ECO:0007669"/>
    <property type="project" value="UniProtKB-KW"/>
</dbReference>
<sequence length="347" mass="38058">MEAAMLRAWELENGIGLVDPRRDALYDYDAAAQKAATTARPWAKDPNYFRNVRISAVALIKMTMHARSGGDVEVMGLMQGYTEDDTFIVTDAFRLPVEGTETRVNAQEDSNEYIVEYLDLCRAQGRQENVVGWYHSHPGYGCWLSGIDVETEALQQFQDPFVAVVIDPDRTISGGKVDIGAFRTYPASYEPPPDASSRQDGVQAVGVQAVPMAKAAEFGAHANRYYSLEVSHFKSTLDARLLELLWHKYWVQTLSQSPLLTNRDYSSKLMLDLSSKMKEAASALTRTRPTQNPLLGAMGLGAGANGKGGDKAIEKLAEETNSIAANERSGLAAGEIKAKLFNNLGAR</sequence>
<dbReference type="PROSITE" id="PS50249">
    <property type="entry name" value="MPN"/>
    <property type="match status" value="1"/>
</dbReference>
<gene>
    <name evidence="11" type="ORF">XA68_13430</name>
</gene>
<dbReference type="FunFam" id="3.40.140.10:FF:000003">
    <property type="entry name" value="COP9 signalosome complex subunit 5"/>
    <property type="match status" value="1"/>
</dbReference>
<keyword evidence="6" id="KW-0736">Signalosome</keyword>
<name>A0A2A9PCI7_OPHUN</name>
<evidence type="ECO:0000256" key="7">
    <source>
        <dbReference type="ARBA" id="ARBA00022801"/>
    </source>
</evidence>
<proteinExistence type="inferred from homology"/>
<dbReference type="GO" id="GO:0008180">
    <property type="term" value="C:COP9 signalosome"/>
    <property type="evidence" value="ECO:0007669"/>
    <property type="project" value="UniProtKB-KW"/>
</dbReference>
<evidence type="ECO:0000256" key="5">
    <source>
        <dbReference type="ARBA" id="ARBA00022723"/>
    </source>
</evidence>
<evidence type="ECO:0000313" key="11">
    <source>
        <dbReference type="EMBL" id="PFH58637.1"/>
    </source>
</evidence>
<reference evidence="11 12" key="1">
    <citation type="journal article" date="2015" name="BMC Genomics">
        <title>Gene expression during zombie ant biting behavior reflects the complexity underlying fungal parasitic behavioral manipulation.</title>
        <authorList>
            <person name="de Bekker C."/>
            <person name="Ohm R.A."/>
            <person name="Loreto R.G."/>
            <person name="Sebastian A."/>
            <person name="Albert I."/>
            <person name="Merrow M."/>
            <person name="Brachmann A."/>
            <person name="Hughes D.P."/>
        </authorList>
    </citation>
    <scope>NUCLEOTIDE SEQUENCE [LARGE SCALE GENOMIC DNA]</scope>
    <source>
        <strain evidence="11 12">SC16a</strain>
    </source>
</reference>
<keyword evidence="4" id="KW-0645">Protease</keyword>
<evidence type="ECO:0000256" key="1">
    <source>
        <dbReference type="ARBA" id="ARBA00006008"/>
    </source>
</evidence>
<dbReference type="Proteomes" id="UP000037136">
    <property type="component" value="Unassembled WGS sequence"/>
</dbReference>
<keyword evidence="5" id="KW-0479">Metal-binding</keyword>
<evidence type="ECO:0000256" key="9">
    <source>
        <dbReference type="ARBA" id="ARBA00023049"/>
    </source>
</evidence>
<evidence type="ECO:0000256" key="6">
    <source>
        <dbReference type="ARBA" id="ARBA00022790"/>
    </source>
</evidence>
<dbReference type="CDD" id="cd08069">
    <property type="entry name" value="MPN_RPN11_CSN5"/>
    <property type="match status" value="1"/>
</dbReference>
<keyword evidence="7" id="KW-0378">Hydrolase</keyword>
<protein>
    <recommendedName>
        <fullName evidence="3">COP9 signalosome complex subunit 5</fullName>
    </recommendedName>
</protein>
<dbReference type="Pfam" id="PF18323">
    <property type="entry name" value="CSN5_C"/>
    <property type="match status" value="1"/>
</dbReference>
<accession>A0A2A9PCI7</accession>
<evidence type="ECO:0000256" key="8">
    <source>
        <dbReference type="ARBA" id="ARBA00022833"/>
    </source>
</evidence>
<evidence type="ECO:0000256" key="2">
    <source>
        <dbReference type="ARBA" id="ARBA00011098"/>
    </source>
</evidence>